<dbReference type="InterPro" id="IPR005844">
    <property type="entry name" value="A-D-PHexomutase_a/b/a-I"/>
</dbReference>
<dbReference type="InterPro" id="IPR016066">
    <property type="entry name" value="A-D-PHexomutase_CS"/>
</dbReference>
<feature type="domain" description="Alpha-D-phosphohexomutase alpha/beta/alpha" evidence="9">
    <location>
        <begin position="162"/>
        <end position="266"/>
    </location>
</feature>
<dbReference type="PANTHER" id="PTHR43771">
    <property type="entry name" value="PHOSPHOMANNOMUTASE"/>
    <property type="match status" value="1"/>
</dbReference>
<organism evidence="11">
    <name type="scientific">hydrothermal vent metagenome</name>
    <dbReference type="NCBI Taxonomy" id="652676"/>
    <lineage>
        <taxon>unclassified sequences</taxon>
        <taxon>metagenomes</taxon>
        <taxon>ecological metagenomes</taxon>
    </lineage>
</organism>
<keyword evidence="6 11" id="KW-0413">Isomerase</keyword>
<dbReference type="Pfam" id="PF02880">
    <property type="entry name" value="PGM_PMM_III"/>
    <property type="match status" value="1"/>
</dbReference>
<feature type="domain" description="Alpha-D-phosphohexomutase C-terminal" evidence="7">
    <location>
        <begin position="385"/>
        <end position="459"/>
    </location>
</feature>
<dbReference type="InterPro" id="IPR016055">
    <property type="entry name" value="A-D-PHexomutase_a/b/a-I/II/III"/>
</dbReference>
<keyword evidence="3" id="KW-0597">Phosphoprotein</keyword>
<gene>
    <name evidence="11" type="ORF">MNBD_PLANCTO03-273</name>
</gene>
<comment type="similarity">
    <text evidence="2">Belongs to the phosphohexose mutase family.</text>
</comment>
<dbReference type="PROSITE" id="PS00710">
    <property type="entry name" value="PGM_PMM"/>
    <property type="match status" value="1"/>
</dbReference>
<dbReference type="SUPFAM" id="SSF55957">
    <property type="entry name" value="Phosphoglucomutase, C-terminal domain"/>
    <property type="match status" value="1"/>
</dbReference>
<protein>
    <submittedName>
        <fullName evidence="11">Phosphomannomutase</fullName>
        <ecNumber evidence="11">5.4.2.8</ecNumber>
    </submittedName>
</protein>
<evidence type="ECO:0000256" key="4">
    <source>
        <dbReference type="ARBA" id="ARBA00022723"/>
    </source>
</evidence>
<evidence type="ECO:0000256" key="3">
    <source>
        <dbReference type="ARBA" id="ARBA00022553"/>
    </source>
</evidence>
<dbReference type="InterPro" id="IPR005841">
    <property type="entry name" value="Alpha-D-phosphohexomutase_SF"/>
</dbReference>
<name>A0A3B1DV52_9ZZZZ</name>
<evidence type="ECO:0000256" key="2">
    <source>
        <dbReference type="ARBA" id="ARBA00010231"/>
    </source>
</evidence>
<evidence type="ECO:0000313" key="11">
    <source>
        <dbReference type="EMBL" id="VAX40034.1"/>
    </source>
</evidence>
<dbReference type="PRINTS" id="PR00509">
    <property type="entry name" value="PGMPMM"/>
</dbReference>
<keyword evidence="5" id="KW-0460">Magnesium</keyword>
<keyword evidence="4" id="KW-0479">Metal-binding</keyword>
<dbReference type="InterPro" id="IPR005845">
    <property type="entry name" value="A-D-PHexomutase_a/b/a-II"/>
</dbReference>
<dbReference type="GO" id="GO:0000287">
    <property type="term" value="F:magnesium ion binding"/>
    <property type="evidence" value="ECO:0007669"/>
    <property type="project" value="InterPro"/>
</dbReference>
<dbReference type="Pfam" id="PF02878">
    <property type="entry name" value="PGM_PMM_I"/>
    <property type="match status" value="1"/>
</dbReference>
<dbReference type="Pfam" id="PF02879">
    <property type="entry name" value="PGM_PMM_II"/>
    <property type="match status" value="1"/>
</dbReference>
<comment type="cofactor">
    <cofactor evidence="1">
        <name>Mg(2+)</name>
        <dbReference type="ChEBI" id="CHEBI:18420"/>
    </cofactor>
</comment>
<proteinExistence type="inferred from homology"/>
<reference evidence="11" key="1">
    <citation type="submission" date="2018-06" db="EMBL/GenBank/DDBJ databases">
        <authorList>
            <person name="Zhirakovskaya E."/>
        </authorList>
    </citation>
    <scope>NUCLEOTIDE SEQUENCE</scope>
</reference>
<evidence type="ECO:0000259" key="7">
    <source>
        <dbReference type="Pfam" id="PF00408"/>
    </source>
</evidence>
<dbReference type="InterPro" id="IPR005846">
    <property type="entry name" value="A-D-PHexomutase_a/b/a-III"/>
</dbReference>
<dbReference type="InterPro" id="IPR036900">
    <property type="entry name" value="A-D-PHexomutase_C_sf"/>
</dbReference>
<dbReference type="AlphaFoldDB" id="A0A3B1DV52"/>
<evidence type="ECO:0000259" key="8">
    <source>
        <dbReference type="Pfam" id="PF02878"/>
    </source>
</evidence>
<evidence type="ECO:0000259" key="10">
    <source>
        <dbReference type="Pfam" id="PF02880"/>
    </source>
</evidence>
<dbReference type="Pfam" id="PF00408">
    <property type="entry name" value="PGM_PMM_IV"/>
    <property type="match status" value="1"/>
</dbReference>
<dbReference type="PANTHER" id="PTHR43771:SF1">
    <property type="entry name" value="PHOSPHOMANNOMUTASE"/>
    <property type="match status" value="1"/>
</dbReference>
<dbReference type="Gene3D" id="3.40.120.10">
    <property type="entry name" value="Alpha-D-Glucose-1,6-Bisphosphate, subunit A, domain 3"/>
    <property type="match status" value="3"/>
</dbReference>
<dbReference type="Gene3D" id="3.30.310.50">
    <property type="entry name" value="Alpha-D-phosphohexomutase, C-terminal domain"/>
    <property type="match status" value="1"/>
</dbReference>
<dbReference type="EC" id="5.4.2.8" evidence="11"/>
<evidence type="ECO:0000256" key="1">
    <source>
        <dbReference type="ARBA" id="ARBA00001946"/>
    </source>
</evidence>
<dbReference type="GO" id="GO:0005975">
    <property type="term" value="P:carbohydrate metabolic process"/>
    <property type="evidence" value="ECO:0007669"/>
    <property type="project" value="InterPro"/>
</dbReference>
<evidence type="ECO:0000259" key="9">
    <source>
        <dbReference type="Pfam" id="PF02879"/>
    </source>
</evidence>
<dbReference type="SUPFAM" id="SSF53738">
    <property type="entry name" value="Phosphoglucomutase, first 3 domains"/>
    <property type="match status" value="3"/>
</dbReference>
<dbReference type="EMBL" id="UOGK01000324">
    <property type="protein sequence ID" value="VAX40034.1"/>
    <property type="molecule type" value="Genomic_DNA"/>
</dbReference>
<evidence type="ECO:0000256" key="5">
    <source>
        <dbReference type="ARBA" id="ARBA00022842"/>
    </source>
</evidence>
<dbReference type="GO" id="GO:0004615">
    <property type="term" value="F:phosphomannomutase activity"/>
    <property type="evidence" value="ECO:0007669"/>
    <property type="project" value="UniProtKB-EC"/>
</dbReference>
<feature type="domain" description="Alpha-D-phosphohexomutase alpha/beta/alpha" evidence="10">
    <location>
        <begin position="272"/>
        <end position="379"/>
    </location>
</feature>
<evidence type="ECO:0000256" key="6">
    <source>
        <dbReference type="ARBA" id="ARBA00023235"/>
    </source>
</evidence>
<feature type="domain" description="Alpha-D-phosphohexomutase alpha/beta/alpha" evidence="8">
    <location>
        <begin position="4"/>
        <end position="142"/>
    </location>
</feature>
<accession>A0A3B1DV52</accession>
<dbReference type="CDD" id="cd03089">
    <property type="entry name" value="PMM_PGM"/>
    <property type="match status" value="1"/>
</dbReference>
<dbReference type="InterPro" id="IPR005843">
    <property type="entry name" value="A-D-PHexomutase_C"/>
</dbReference>
<sequence length="468" mass="51600">MLGRVFKAYDIRGTYPDLLNDHMAWQIGWGSARFLFTEAESQGQNSPMMRNLVVGRDMRRSSPTLSDQLIAGIQAFGGDVIDVGLVDTPFVYFAINHLGCAGGVMVTASHNPPQYNGFKIAKLNAKPVGEATGLAVVRKYAATADRNTGQCSGRVEKRDLWEAYAEHVLRFLDMHGKRIKVVIDASNGMAGTMLPKIFGKNGENVEGLEIIEINFDNAKGEFVHEPNPLVESNLAQTKEAVLEHGADLGFCFDGDADRCVVIDEKGQTVGCDHLTAVLAAHFLKQRPRSAIIYDLRSTKAVEETIRKHGGKPIRSRVGHVFMKQEMADHRAAFGGELSGHFYFRKNFNADSGAIAFATVLSVLAQSGKMMSELVAPAKKYVQSGEINFEIEEQDEAIETLHEDYGEIADIDELDGVTIDAFSSKGWWFNVRKSNTEPLLRLNAEAKNQKTLEKLLAELAPKLGTRVEH</sequence>